<sequence length="500" mass="56322">MESEFSYAPSEELNTSGPDGRHRSTGSHKSNSSKGSKSSKSSRASKSSKTSRKDPFSDFHAPPTKHSARDSYMSSLSEYSGREKDVAEPVTVTRVERDSGEVNRVDLQSESSIKLGKLPTVKGRPEQKSPDMSYNTNVEAPVPPRSSRRPKSGIYTAQDIDSPTTEKGHKQQHSMSQSITEDLEKLMASAASAGDLEQKYEGRDDSSSKYSHSRKTTDTTSPLLEAGDRFLPPRPSPTDVERARVVSQEIRQGMGKEFGEEIQTERSEHPEQSQVSPERYEFNPGPSEHPEHSEQYPEQSGQFSPEQSKQFRPESEHLDSQSEQYPEQSYQYPEQSEQHAEKSKNFSPESDHSPTKEWNSRHSVSTDHSVPYPPDDNDYYDIEEPVIVNPPARVKSVKDSTHNLNKGKKKTKKRVKSHASKSHLKPFTYSTLISLLESTNGTVIGEEFTQLNLPIRQKQLVEKIVDSLSRLTSDMLVDEQRYEIGIRRLESALRVLEGFM</sequence>
<dbReference type="OrthoDB" id="4067583at2759"/>
<feature type="compositionally biased region" description="Basic and acidic residues" evidence="1">
    <location>
        <begin position="336"/>
        <end position="360"/>
    </location>
</feature>
<reference evidence="2 3" key="1">
    <citation type="journal article" date="2009" name="Nature">
        <title>Evolution of pathogenicity and sexual reproduction in eight Candida genomes.</title>
        <authorList>
            <person name="Butler G."/>
            <person name="Rasmussen M.D."/>
            <person name="Lin M.F."/>
            <person name="Santos M.A."/>
            <person name="Sakthikumar S."/>
            <person name="Munro C.A."/>
            <person name="Rheinbay E."/>
            <person name="Grabherr M."/>
            <person name="Forche A."/>
            <person name="Reedy J.L."/>
            <person name="Agrafioti I."/>
            <person name="Arnaud M.B."/>
            <person name="Bates S."/>
            <person name="Brown A.J."/>
            <person name="Brunke S."/>
            <person name="Costanzo M.C."/>
            <person name="Fitzpatrick D.A."/>
            <person name="de Groot P.W."/>
            <person name="Harris D."/>
            <person name="Hoyer L.L."/>
            <person name="Hube B."/>
            <person name="Klis F.M."/>
            <person name="Kodira C."/>
            <person name="Lennard N."/>
            <person name="Logue M.E."/>
            <person name="Martin R."/>
            <person name="Neiman A.M."/>
            <person name="Nikolaou E."/>
            <person name="Quail M.A."/>
            <person name="Quinn J."/>
            <person name="Santos M.C."/>
            <person name="Schmitzberger F.F."/>
            <person name="Sherlock G."/>
            <person name="Shah P."/>
            <person name="Silverstein K.A."/>
            <person name="Skrzypek M.S."/>
            <person name="Soll D."/>
            <person name="Staggs R."/>
            <person name="Stansfield I."/>
            <person name="Stumpf M.P."/>
            <person name="Sudbery P.E."/>
            <person name="Srikantha T."/>
            <person name="Zeng Q."/>
            <person name="Berman J."/>
            <person name="Berriman M."/>
            <person name="Heitman J."/>
            <person name="Gow N.A."/>
            <person name="Lorenz M.C."/>
            <person name="Birren B.W."/>
            <person name="Kellis M."/>
            <person name="Cuomo C.A."/>
        </authorList>
    </citation>
    <scope>NUCLEOTIDE SEQUENCE [LARGE SCALE GENOMIC DNA]</scope>
    <source>
        <strain evidence="3">ATCC 6260 / CBS 566 / DSM 6381 / JCM 1539 / NBRC 10279 / NRRL Y-324</strain>
    </source>
</reference>
<evidence type="ECO:0000313" key="2">
    <source>
        <dbReference type="EMBL" id="EDK39248.2"/>
    </source>
</evidence>
<organism evidence="2 3">
    <name type="scientific">Meyerozyma guilliermondii (strain ATCC 6260 / CBS 566 / DSM 6381 / JCM 1539 / NBRC 10279 / NRRL Y-324)</name>
    <name type="common">Yeast</name>
    <name type="synonym">Candida guilliermondii</name>
    <dbReference type="NCBI Taxonomy" id="294746"/>
    <lineage>
        <taxon>Eukaryota</taxon>
        <taxon>Fungi</taxon>
        <taxon>Dikarya</taxon>
        <taxon>Ascomycota</taxon>
        <taxon>Saccharomycotina</taxon>
        <taxon>Pichiomycetes</taxon>
        <taxon>Debaryomycetaceae</taxon>
        <taxon>Meyerozyma</taxon>
    </lineage>
</organism>
<evidence type="ECO:0008006" key="4">
    <source>
        <dbReference type="Google" id="ProtNLM"/>
    </source>
</evidence>
<dbReference type="EMBL" id="CH408158">
    <property type="protein sequence ID" value="EDK39248.2"/>
    <property type="molecule type" value="Genomic_DNA"/>
</dbReference>
<evidence type="ECO:0000256" key="1">
    <source>
        <dbReference type="SAM" id="MobiDB-lite"/>
    </source>
</evidence>
<dbReference type="VEuPathDB" id="FungiDB:PGUG_03346"/>
<evidence type="ECO:0000313" key="3">
    <source>
        <dbReference type="Proteomes" id="UP000001997"/>
    </source>
</evidence>
<feature type="compositionally biased region" description="Basic and acidic residues" evidence="1">
    <location>
        <begin position="257"/>
        <end position="271"/>
    </location>
</feature>
<keyword evidence="3" id="KW-1185">Reference proteome</keyword>
<dbReference type="HOGENOM" id="CLU_042317_0_0_1"/>
<gene>
    <name evidence="2" type="ORF">PGUG_03346</name>
</gene>
<accession>A5DJ95</accession>
<dbReference type="AlphaFoldDB" id="A5DJ95"/>
<feature type="compositionally biased region" description="Polar residues" evidence="1">
    <location>
        <begin position="296"/>
        <end position="308"/>
    </location>
</feature>
<feature type="region of interest" description="Disordered" evidence="1">
    <location>
        <begin position="396"/>
        <end position="420"/>
    </location>
</feature>
<feature type="compositionally biased region" description="Low complexity" evidence="1">
    <location>
        <begin position="321"/>
        <end position="335"/>
    </location>
</feature>
<feature type="compositionally biased region" description="Basic and acidic residues" evidence="1">
    <location>
        <begin position="94"/>
        <end position="104"/>
    </location>
</feature>
<feature type="region of interest" description="Disordered" evidence="1">
    <location>
        <begin position="1"/>
        <end position="382"/>
    </location>
</feature>
<feature type="compositionally biased region" description="Basic residues" evidence="1">
    <location>
        <begin position="405"/>
        <end position="420"/>
    </location>
</feature>
<dbReference type="InParanoid" id="A5DJ95"/>
<dbReference type="OMA" id="FRPESEH"/>
<dbReference type="GeneID" id="5126096"/>
<feature type="compositionally biased region" description="Low complexity" evidence="1">
    <location>
        <begin position="27"/>
        <end position="48"/>
    </location>
</feature>
<dbReference type="Proteomes" id="UP000001997">
    <property type="component" value="Unassembled WGS sequence"/>
</dbReference>
<protein>
    <recommendedName>
        <fullName evidence="4">Protein NBA1</fullName>
    </recommendedName>
</protein>
<feature type="compositionally biased region" description="Basic and acidic residues" evidence="1">
    <location>
        <begin position="196"/>
        <end position="207"/>
    </location>
</feature>
<dbReference type="RefSeq" id="XP_001483965.2">
    <property type="nucleotide sequence ID" value="XM_001483915.1"/>
</dbReference>
<dbReference type="eggNOG" id="ENOG502R6DJ">
    <property type="taxonomic scope" value="Eukaryota"/>
</dbReference>
<feature type="compositionally biased region" description="Basic and acidic residues" evidence="1">
    <location>
        <begin position="309"/>
        <end position="320"/>
    </location>
</feature>
<dbReference type="KEGG" id="pgu:PGUG_03346"/>
<proteinExistence type="predicted"/>
<name>A5DJ95_PICGU</name>